<dbReference type="PROSITE" id="PS50088">
    <property type="entry name" value="ANK_REPEAT"/>
    <property type="match status" value="2"/>
</dbReference>
<dbReference type="STRING" id="1182545.A0A072NYY8"/>
<dbReference type="InterPro" id="IPR002110">
    <property type="entry name" value="Ankyrin_rpt"/>
</dbReference>
<name>A0A072NYY8_9EURO</name>
<dbReference type="SUPFAM" id="SSF48403">
    <property type="entry name" value="Ankyrin repeat"/>
    <property type="match status" value="1"/>
</dbReference>
<dbReference type="RefSeq" id="XP_013254823.1">
    <property type="nucleotide sequence ID" value="XM_013399369.1"/>
</dbReference>
<dbReference type="EMBL" id="AMGV01000019">
    <property type="protein sequence ID" value="KEF52233.1"/>
    <property type="molecule type" value="Genomic_DNA"/>
</dbReference>
<keyword evidence="4" id="KW-1185">Reference proteome</keyword>
<dbReference type="Proteomes" id="UP000027920">
    <property type="component" value="Unassembled WGS sequence"/>
</dbReference>
<dbReference type="Gene3D" id="1.25.40.20">
    <property type="entry name" value="Ankyrin repeat-containing domain"/>
    <property type="match status" value="1"/>
</dbReference>
<organism evidence="3 4">
    <name type="scientific">Exophiala aquamarina CBS 119918</name>
    <dbReference type="NCBI Taxonomy" id="1182545"/>
    <lineage>
        <taxon>Eukaryota</taxon>
        <taxon>Fungi</taxon>
        <taxon>Dikarya</taxon>
        <taxon>Ascomycota</taxon>
        <taxon>Pezizomycotina</taxon>
        <taxon>Eurotiomycetes</taxon>
        <taxon>Chaetothyriomycetidae</taxon>
        <taxon>Chaetothyriales</taxon>
        <taxon>Herpotrichiellaceae</taxon>
        <taxon>Exophiala</taxon>
    </lineage>
</organism>
<dbReference type="PROSITE" id="PS50297">
    <property type="entry name" value="ANK_REP_REGION"/>
    <property type="match status" value="2"/>
</dbReference>
<evidence type="ECO:0000313" key="4">
    <source>
        <dbReference type="Proteomes" id="UP000027920"/>
    </source>
</evidence>
<dbReference type="SUPFAM" id="SSF52540">
    <property type="entry name" value="P-loop containing nucleoside triphosphate hydrolases"/>
    <property type="match status" value="1"/>
</dbReference>
<dbReference type="Pfam" id="PF00023">
    <property type="entry name" value="Ank"/>
    <property type="match status" value="3"/>
</dbReference>
<dbReference type="InterPro" id="IPR054471">
    <property type="entry name" value="GPIID_WHD"/>
</dbReference>
<gene>
    <name evidence="3" type="ORF">A1O9_11860</name>
</gene>
<comment type="caution">
    <text evidence="3">The sequence shown here is derived from an EMBL/GenBank/DDBJ whole genome shotgun (WGS) entry which is preliminary data.</text>
</comment>
<feature type="repeat" description="ANK" evidence="1">
    <location>
        <begin position="717"/>
        <end position="749"/>
    </location>
</feature>
<dbReference type="OrthoDB" id="366390at2759"/>
<evidence type="ECO:0000259" key="2">
    <source>
        <dbReference type="Pfam" id="PF22939"/>
    </source>
</evidence>
<dbReference type="SMART" id="SM00248">
    <property type="entry name" value="ANK"/>
    <property type="match status" value="6"/>
</dbReference>
<dbReference type="PANTHER" id="PTHR10039">
    <property type="entry name" value="AMELOGENIN"/>
    <property type="match status" value="1"/>
</dbReference>
<evidence type="ECO:0000256" key="1">
    <source>
        <dbReference type="PROSITE-ProRule" id="PRU00023"/>
    </source>
</evidence>
<reference evidence="3 4" key="1">
    <citation type="submission" date="2013-03" db="EMBL/GenBank/DDBJ databases">
        <title>The Genome Sequence of Exophiala aquamarina CBS 119918.</title>
        <authorList>
            <consortium name="The Broad Institute Genomics Platform"/>
            <person name="Cuomo C."/>
            <person name="de Hoog S."/>
            <person name="Gorbushina A."/>
            <person name="Walker B."/>
            <person name="Young S.K."/>
            <person name="Zeng Q."/>
            <person name="Gargeya S."/>
            <person name="Fitzgerald M."/>
            <person name="Haas B."/>
            <person name="Abouelleil A."/>
            <person name="Allen A.W."/>
            <person name="Alvarado L."/>
            <person name="Arachchi H.M."/>
            <person name="Berlin A.M."/>
            <person name="Chapman S.B."/>
            <person name="Gainer-Dewar J."/>
            <person name="Goldberg J."/>
            <person name="Griggs A."/>
            <person name="Gujja S."/>
            <person name="Hansen M."/>
            <person name="Howarth C."/>
            <person name="Imamovic A."/>
            <person name="Ireland A."/>
            <person name="Larimer J."/>
            <person name="McCowan C."/>
            <person name="Murphy C."/>
            <person name="Pearson M."/>
            <person name="Poon T.W."/>
            <person name="Priest M."/>
            <person name="Roberts A."/>
            <person name="Saif S."/>
            <person name="Shea T."/>
            <person name="Sisk P."/>
            <person name="Sykes S."/>
            <person name="Wortman J."/>
            <person name="Nusbaum C."/>
            <person name="Birren B."/>
        </authorList>
    </citation>
    <scope>NUCLEOTIDE SEQUENCE [LARGE SCALE GENOMIC DNA]</scope>
    <source>
        <strain evidence="3 4">CBS 119918</strain>
    </source>
</reference>
<feature type="domain" description="GPI inositol-deacylase winged helix" evidence="2">
    <location>
        <begin position="181"/>
        <end position="242"/>
    </location>
</feature>
<dbReference type="InterPro" id="IPR036770">
    <property type="entry name" value="Ankyrin_rpt-contain_sf"/>
</dbReference>
<dbReference type="VEuPathDB" id="FungiDB:A1O9_11860"/>
<dbReference type="Pfam" id="PF22939">
    <property type="entry name" value="WHD_GPIID"/>
    <property type="match status" value="1"/>
</dbReference>
<dbReference type="AlphaFoldDB" id="A0A072NYY8"/>
<dbReference type="Pfam" id="PF12796">
    <property type="entry name" value="Ank_2"/>
    <property type="match status" value="1"/>
</dbReference>
<proteinExistence type="predicted"/>
<dbReference type="HOGENOM" id="CLU_304833_0_0_1"/>
<dbReference type="PANTHER" id="PTHR10039:SF14">
    <property type="entry name" value="NACHT DOMAIN-CONTAINING PROTEIN"/>
    <property type="match status" value="1"/>
</dbReference>
<evidence type="ECO:0000313" key="3">
    <source>
        <dbReference type="EMBL" id="KEF52233.1"/>
    </source>
</evidence>
<dbReference type="InterPro" id="IPR027417">
    <property type="entry name" value="P-loop_NTPase"/>
</dbReference>
<protein>
    <recommendedName>
        <fullName evidence="2">GPI inositol-deacylase winged helix domain-containing protein</fullName>
    </recommendedName>
</protein>
<dbReference type="GeneID" id="25286756"/>
<keyword evidence="1" id="KW-0040">ANK repeat</keyword>
<feature type="repeat" description="ANK" evidence="1">
    <location>
        <begin position="462"/>
        <end position="494"/>
    </location>
</feature>
<accession>A0A072NYY8</accession>
<sequence length="974" mass="110439">MCRVVRKLFEQNKPVRLVLDGLDECGVPVRAEEHDWNQFFALLESMPPDWKVLIVSRSNNWFNKILLTNLRKTLGHVELTTLENREDIHQYVLEEVERVSEYHQWGNQIKEEVILALLEKANGMFVWVSLLCNMLEEDGDGFDEDHIRTIIRDLPRDLAELYGRSLRNLPDGGGLGKNMRLALRWTLCAYRPMTIKQLQAALPFGPTLEEAMKRNIGTLIKIDSTSKEVQLCHASARDYIYSPEAALFGDKAMSEPELVASTHSVLLNRCLKSLCDTDPPPNLPEDRAAAEEYLRKFLDRFPLVEYSCISWIQHLREVWRVDHDVKESKAVLDRFLGADQPVLLWLQIFHFQWNMDYPGTENTNKAIFRLVYTDPSTDTWKHFLRVHYADFVDHLGWEDGGKFTRWDRFTHRRHRYDFRHPARLFQSPTCMSTTSVAAFFNYSTALEAMARRGQDLDVKGQLGGTPLHWAASGGSCASIKVLLAAKANLEAGYNPEMKETPIFRALRVPRAVKTRPGRFPAAKLLFDAGAKLHHLGKTNGFLDGTALIALIESNKDSEGAAEFANLILRKDRCWKWYDVRYGTPLHAAAHHGRPLIMNALLKDGYLRGRVDFQGSDTRLKAALHDACSRDNPVCVEELLKAGANPNLPAYLNGFTPLHYSVLSSRKSSSVLLQGGADPNLRDGAGSCPVHLATTVDLPLYIQAFVDKGYDIDAADGNGDTALSIALRNANFDIAKQMLARGADPDRVASDFQVFLPAEETDEGLLQIRKRNWRPLQSYAYLFAIRQAFAKHGLSLPIPVFGRVLDFLGHRDVLEATRKGRFTVNEAMVRTMSHPYITSQPIIGNHPYPVQMLEFKVLGQCQDFGGQRHHSYYEIDTIEGRSKSHVRWKPHLSRFGHNSRPLAEKTNIFERKTSLVSYTFHSLPFIQQVSNEKLHSHRKTKDSGFSSPVTVSRSFPWWSSQGGKTRPRGPASRCG</sequence>